<keyword evidence="13" id="KW-1185">Reference proteome</keyword>
<dbReference type="GO" id="GO:0003684">
    <property type="term" value="F:damaged DNA binding"/>
    <property type="evidence" value="ECO:0007669"/>
    <property type="project" value="TreeGrafter"/>
</dbReference>
<comment type="similarity">
    <text evidence="2">Belongs to the XPF family.</text>
</comment>
<keyword evidence="8" id="KW-0234">DNA repair</keyword>
<dbReference type="CDD" id="cd20078">
    <property type="entry name" value="XPF_nuclease_XPF_euk"/>
    <property type="match status" value="1"/>
</dbReference>
<evidence type="ECO:0000256" key="7">
    <source>
        <dbReference type="ARBA" id="ARBA00023125"/>
    </source>
</evidence>
<evidence type="ECO:0000256" key="6">
    <source>
        <dbReference type="ARBA" id="ARBA00022801"/>
    </source>
</evidence>
<dbReference type="AlphaFoldDB" id="A0AAV9XZ03"/>
<dbReference type="SMART" id="SM00891">
    <property type="entry name" value="ERCC4"/>
    <property type="match status" value="1"/>
</dbReference>
<organism evidence="12 13">
    <name type="scientific">Cryptosporidium xiaoi</name>
    <dbReference type="NCBI Taxonomy" id="659607"/>
    <lineage>
        <taxon>Eukaryota</taxon>
        <taxon>Sar</taxon>
        <taxon>Alveolata</taxon>
        <taxon>Apicomplexa</taxon>
        <taxon>Conoidasida</taxon>
        <taxon>Coccidia</taxon>
        <taxon>Eucoccidiorida</taxon>
        <taxon>Eimeriorina</taxon>
        <taxon>Cryptosporidiidae</taxon>
        <taxon>Cryptosporidium</taxon>
    </lineage>
</organism>
<dbReference type="GO" id="GO:0000014">
    <property type="term" value="F:single-stranded DNA endodeoxyribonuclease activity"/>
    <property type="evidence" value="ECO:0007669"/>
    <property type="project" value="TreeGrafter"/>
</dbReference>
<dbReference type="GO" id="GO:1901255">
    <property type="term" value="P:nucleotide-excision repair involved in interstrand cross-link repair"/>
    <property type="evidence" value="ECO:0007669"/>
    <property type="project" value="TreeGrafter"/>
</dbReference>
<dbReference type="PANTHER" id="PTHR10150">
    <property type="entry name" value="DNA REPAIR ENDONUCLEASE XPF"/>
    <property type="match status" value="1"/>
</dbReference>
<evidence type="ECO:0000256" key="1">
    <source>
        <dbReference type="ARBA" id="ARBA00004123"/>
    </source>
</evidence>
<dbReference type="EMBL" id="JAWDEY010000010">
    <property type="protein sequence ID" value="KAK6589897.1"/>
    <property type="molecule type" value="Genomic_DNA"/>
</dbReference>
<evidence type="ECO:0000256" key="2">
    <source>
        <dbReference type="ARBA" id="ARBA00010015"/>
    </source>
</evidence>
<evidence type="ECO:0000313" key="13">
    <source>
        <dbReference type="Proteomes" id="UP001311799"/>
    </source>
</evidence>
<dbReference type="SUPFAM" id="SSF47781">
    <property type="entry name" value="RuvA domain 2-like"/>
    <property type="match status" value="1"/>
</dbReference>
<keyword evidence="6" id="KW-0378">Hydrolase</keyword>
<comment type="caution">
    <text evidence="12">The sequence shown here is derived from an EMBL/GenBank/DDBJ whole genome shotgun (WGS) entry which is preliminary data.</text>
</comment>
<gene>
    <name evidence="12" type="ORF">RS030_192977</name>
</gene>
<dbReference type="FunFam" id="3.40.50.10130:FF:000002">
    <property type="entry name" value="DNA repair endonuclease XPF"/>
    <property type="match status" value="1"/>
</dbReference>
<keyword evidence="7" id="KW-0238">DNA-binding</keyword>
<dbReference type="PANTHER" id="PTHR10150:SF0">
    <property type="entry name" value="DNA REPAIR ENDONUCLEASE XPF"/>
    <property type="match status" value="1"/>
</dbReference>
<evidence type="ECO:0000256" key="9">
    <source>
        <dbReference type="ARBA" id="ARBA00023242"/>
    </source>
</evidence>
<evidence type="ECO:0000313" key="12">
    <source>
        <dbReference type="EMBL" id="KAK6589897.1"/>
    </source>
</evidence>
<dbReference type="Gene3D" id="3.40.50.10130">
    <property type="match status" value="1"/>
</dbReference>
<dbReference type="InterPro" id="IPR010994">
    <property type="entry name" value="RuvA_2-like"/>
</dbReference>
<protein>
    <submittedName>
        <fullName evidence="12">ERCC4 domain-containing</fullName>
    </submittedName>
</protein>
<feature type="compositionally biased region" description="Basic residues" evidence="10">
    <location>
        <begin position="901"/>
        <end position="910"/>
    </location>
</feature>
<evidence type="ECO:0000256" key="8">
    <source>
        <dbReference type="ARBA" id="ARBA00023204"/>
    </source>
</evidence>
<dbReference type="GO" id="GO:0000712">
    <property type="term" value="P:resolution of meiotic recombination intermediates"/>
    <property type="evidence" value="ECO:0007669"/>
    <property type="project" value="TreeGrafter"/>
</dbReference>
<dbReference type="GO" id="GO:0000110">
    <property type="term" value="C:nucleotide-excision repair factor 1 complex"/>
    <property type="evidence" value="ECO:0007669"/>
    <property type="project" value="TreeGrafter"/>
</dbReference>
<accession>A0AAV9XZ03</accession>
<comment type="subcellular location">
    <subcellularLocation>
        <location evidence="1">Nucleus</location>
    </subcellularLocation>
</comment>
<evidence type="ECO:0000256" key="5">
    <source>
        <dbReference type="ARBA" id="ARBA00022763"/>
    </source>
</evidence>
<evidence type="ECO:0000259" key="11">
    <source>
        <dbReference type="SMART" id="SM00891"/>
    </source>
</evidence>
<dbReference type="InterPro" id="IPR047520">
    <property type="entry name" value="XPF_nuclease"/>
</dbReference>
<keyword evidence="3" id="KW-0540">Nuclease</keyword>
<evidence type="ECO:0000256" key="10">
    <source>
        <dbReference type="SAM" id="MobiDB-lite"/>
    </source>
</evidence>
<dbReference type="Proteomes" id="UP001311799">
    <property type="component" value="Unassembled WGS sequence"/>
</dbReference>
<dbReference type="GO" id="GO:0000724">
    <property type="term" value="P:double-strand break repair via homologous recombination"/>
    <property type="evidence" value="ECO:0007669"/>
    <property type="project" value="TreeGrafter"/>
</dbReference>
<dbReference type="Pfam" id="PF02732">
    <property type="entry name" value="ERCC4"/>
    <property type="match status" value="1"/>
</dbReference>
<keyword evidence="4" id="KW-0255">Endonuclease</keyword>
<feature type="region of interest" description="Disordered" evidence="10">
    <location>
        <begin position="885"/>
        <end position="911"/>
    </location>
</feature>
<evidence type="ECO:0000256" key="4">
    <source>
        <dbReference type="ARBA" id="ARBA00022759"/>
    </source>
</evidence>
<keyword evidence="5" id="KW-0227">DNA damage</keyword>
<evidence type="ECO:0000256" key="3">
    <source>
        <dbReference type="ARBA" id="ARBA00022722"/>
    </source>
</evidence>
<dbReference type="InterPro" id="IPR011335">
    <property type="entry name" value="Restrct_endonuc-II-like"/>
</dbReference>
<sequence length="980" mass="113268">MNVLPFQKSIQNDLSSNKSCLLILSRGLGVYNVIYNFLYNLHIKLGKCVLLLNLSVHEIESFILFVKNMDNELTKSGSEIDKNTLLSNRIGVINSETNLQKRTLLYKNGGIYVITSRILLTDALSHKLKLSLVDGIIVANAESLNGRNWNDAFILQLFKSENSEGFIKGISQRSEYLIHGYFGPGIAMRYLGTMTMFLYSRQNKLVEESLKQSKEIKVIEKSVKATEYFYLIQKCLILLIEKGLNEILKLDRTLEISMSDLLYTSTCKLQSKIESITQDLWTTMTQKHKQLLKDILILRNLLEMLYLLDSSTFFLYLELIRYSKIIDTSWILTPEFESLFKASRSRVFKINKLGSKELGFSERLEFTLSLEVNPIYIQLMDLLIEMSDELSEGELSILKDGMSSEENTSHIGNLSPVIFDLEKKPAYSESYNNLEYSDEAGFNLEDYDVIEVCETHMRIKNEIFINEKITELPEYRVLIVLPDEFCHSKSDLEYLLFKGPQNLSIMKFLELSQNLDQDSVFFLLQNINRSIHFGTSLNTLIYNEKSNLLNELKLAISTILKQRSSKSYSFKSKNVVLNSLPNSFDSTLDIYTLFEEIWKKEIINPKIIVTNPKLNIQGKFWNTLHHYSPHLIILLDPEVSIIREIELYIAMKKKRDITLKVIMITIQDSIRHEKYIHNIKNEENSWISLERHKRTLVVPLSDLTNGDVFARISTTMNHLKKDDKEEPKKVIVDSREFRSSLPYRLFCKGIQIIPLTLEIGDYVISRDVCIERKSIKDLIVSLNNGRLYTQLQWLTRHYKVPVVLIELDNNNESLNARGRQQSFTPPQLNSPDTYNRLILLIRHFPMIKLIWSENASFSSSIILHIKNNREQPDVTSASELNTNILNIENNDDPNDENKSNVKGHKKRKRMSSSDSTKSFYYAITFLRQLPGVNSKNISILTSNYSSLREIMNSSMEKLVQNLGISNGTVLYRALHENFSQ</sequence>
<name>A0AAV9XZ03_9CRYT</name>
<dbReference type="InterPro" id="IPR006166">
    <property type="entry name" value="ERCC4_domain"/>
</dbReference>
<dbReference type="SUPFAM" id="SSF52980">
    <property type="entry name" value="Restriction endonuclease-like"/>
    <property type="match status" value="1"/>
</dbReference>
<dbReference type="GO" id="GO:0003697">
    <property type="term" value="F:single-stranded DNA binding"/>
    <property type="evidence" value="ECO:0007669"/>
    <property type="project" value="TreeGrafter"/>
</dbReference>
<feature type="domain" description="ERCC4" evidence="11">
    <location>
        <begin position="729"/>
        <end position="809"/>
    </location>
</feature>
<keyword evidence="9" id="KW-0539">Nucleus</keyword>
<reference evidence="12 13" key="1">
    <citation type="submission" date="2023-10" db="EMBL/GenBank/DDBJ databases">
        <title>Comparative genomics analysis reveals potential genetic determinants of host preference in Cryptosporidium xiaoi.</title>
        <authorList>
            <person name="Xiao L."/>
            <person name="Li J."/>
        </authorList>
    </citation>
    <scope>NUCLEOTIDE SEQUENCE [LARGE SCALE GENOMIC DNA]</scope>
    <source>
        <strain evidence="12 13">52996</strain>
    </source>
</reference>
<proteinExistence type="inferred from homology"/>
<dbReference type="Gene3D" id="1.10.150.20">
    <property type="entry name" value="5' to 3' exonuclease, C-terminal subdomain"/>
    <property type="match status" value="1"/>
</dbReference>